<name>A0A841DL76_9ACTN</name>
<dbReference type="InterPro" id="IPR023393">
    <property type="entry name" value="START-like_dom_sf"/>
</dbReference>
<accession>A0A841DL76</accession>
<keyword evidence="2" id="KW-1185">Reference proteome</keyword>
<organism evidence="1 2">
    <name type="scientific">Kribbella solani</name>
    <dbReference type="NCBI Taxonomy" id="236067"/>
    <lineage>
        <taxon>Bacteria</taxon>
        <taxon>Bacillati</taxon>
        <taxon>Actinomycetota</taxon>
        <taxon>Actinomycetes</taxon>
        <taxon>Propionibacteriales</taxon>
        <taxon>Kribbellaceae</taxon>
        <taxon>Kribbella</taxon>
    </lineage>
</organism>
<reference evidence="1 2" key="1">
    <citation type="submission" date="2020-08" db="EMBL/GenBank/DDBJ databases">
        <title>Sequencing the genomes of 1000 actinobacteria strains.</title>
        <authorList>
            <person name="Klenk H.-P."/>
        </authorList>
    </citation>
    <scope>NUCLEOTIDE SEQUENCE [LARGE SCALE GENOMIC DNA]</scope>
    <source>
        <strain evidence="1 2">DSM 17294</strain>
    </source>
</reference>
<comment type="caution">
    <text evidence="1">The sequence shown here is derived from an EMBL/GenBank/DDBJ whole genome shotgun (WGS) entry which is preliminary data.</text>
</comment>
<dbReference type="EMBL" id="JACHNF010000001">
    <property type="protein sequence ID" value="MBB5977795.1"/>
    <property type="molecule type" value="Genomic_DNA"/>
</dbReference>
<proteinExistence type="predicted"/>
<dbReference type="SUPFAM" id="SSF55961">
    <property type="entry name" value="Bet v1-like"/>
    <property type="match status" value="1"/>
</dbReference>
<protein>
    <submittedName>
        <fullName evidence="1">Uncharacterized protein</fullName>
    </submittedName>
</protein>
<sequence>MAVVAAYAGDPSNAPEWYANIESVVWQSEPPVVVGSRMDFVAHFLGRRRTYTYEVVELVPGQRLGFG</sequence>
<evidence type="ECO:0000313" key="1">
    <source>
        <dbReference type="EMBL" id="MBB5977795.1"/>
    </source>
</evidence>
<evidence type="ECO:0000313" key="2">
    <source>
        <dbReference type="Proteomes" id="UP000558997"/>
    </source>
</evidence>
<gene>
    <name evidence="1" type="ORF">HDA44_001136</name>
</gene>
<dbReference type="AlphaFoldDB" id="A0A841DL76"/>
<dbReference type="Gene3D" id="3.30.530.20">
    <property type="match status" value="1"/>
</dbReference>
<dbReference type="Proteomes" id="UP000558997">
    <property type="component" value="Unassembled WGS sequence"/>
</dbReference>
<dbReference type="RefSeq" id="WP_238352370.1">
    <property type="nucleotide sequence ID" value="NZ_BAAAVN010000011.1"/>
</dbReference>